<dbReference type="Gene3D" id="1.25.40.390">
    <property type="match status" value="1"/>
</dbReference>
<dbReference type="RefSeq" id="WP_341835103.1">
    <property type="nucleotide sequence ID" value="NZ_CP149822.1"/>
</dbReference>
<dbReference type="Proteomes" id="UP001485459">
    <property type="component" value="Chromosome"/>
</dbReference>
<organism evidence="1 2">
    <name type="scientific">Chitinophaga pollutisoli</name>
    <dbReference type="NCBI Taxonomy" id="3133966"/>
    <lineage>
        <taxon>Bacteria</taxon>
        <taxon>Pseudomonadati</taxon>
        <taxon>Bacteroidota</taxon>
        <taxon>Chitinophagia</taxon>
        <taxon>Chitinophagales</taxon>
        <taxon>Chitinophagaceae</taxon>
        <taxon>Chitinophaga</taxon>
    </lineage>
</organism>
<evidence type="ECO:0000313" key="2">
    <source>
        <dbReference type="Proteomes" id="UP001485459"/>
    </source>
</evidence>
<name>A0ABZ2YKA7_9BACT</name>
<dbReference type="InterPro" id="IPR011990">
    <property type="entry name" value="TPR-like_helical_dom_sf"/>
</dbReference>
<dbReference type="InterPro" id="IPR041662">
    <property type="entry name" value="SusD-like_2"/>
</dbReference>
<sequence>MKLNKIWMAAVVAGTVGATACKKEGFISYNTNPGTIYNLKPEEQFANAVVATFEADFEYYYDYYRIMMPWMQYHTSQNGNGKTFMAEVGNFNQRRGYFYGRVGNVLTDVQKIIEAMPAGEKDKYQHQNAIATILKVYYAVYTTDINGSMPYTQAFQARYGGTMTPVYDNQQNLYNTFEAELKSAIATLKSASGQASYGNADMFYKGEAANWVKAANALRVRIAMRLLKRDATKAKTIATEALANAADNFAGNADNLDFVTTGEHTGSQNNWDPTAAIFRAPKSLLDFLYTTNDPRLRMFFQKNSYTQENFDLAKAQEKLPPTAVFNPRQYVGSFASPDAAANPVNAKYYTTRTIRKNGADLVLDTLSRVQYRLFCPYSNGGTGRVTFPLLTYAELCFYRAELAARSIVGAPGEAEGWYEKGVKASMAYYSQMAKDAAIVEYSEATDAEINAAYDAPKVKWNAATGLEQIAVQSYINFFKQANEGWSVYKRTGFPNPTSTIFPWERVMADGVEQIMPRRAIFNIPVSTDRNYTNAKAAFDDMAKDADFGQGPTDIYGRVWWDKK</sequence>
<reference evidence="2" key="1">
    <citation type="submission" date="2024-03" db="EMBL/GenBank/DDBJ databases">
        <title>Chitinophaga horti sp. nov., isolated from garden soil.</title>
        <authorList>
            <person name="Lee D.S."/>
            <person name="Han D.M."/>
            <person name="Baek J.H."/>
            <person name="Choi D.G."/>
            <person name="Jeon J.H."/>
            <person name="Jeon C.O."/>
        </authorList>
    </citation>
    <scope>NUCLEOTIDE SEQUENCE [LARGE SCALE GENOMIC DNA]</scope>
    <source>
        <strain evidence="2">GPA1</strain>
    </source>
</reference>
<protein>
    <submittedName>
        <fullName evidence="1">SusD/RagB family nutrient-binding outer membrane lipoprotein</fullName>
    </submittedName>
</protein>
<accession>A0ABZ2YKA7</accession>
<proteinExistence type="predicted"/>
<dbReference type="Pfam" id="PF12771">
    <property type="entry name" value="SusD-like_2"/>
    <property type="match status" value="2"/>
</dbReference>
<dbReference type="SUPFAM" id="SSF48452">
    <property type="entry name" value="TPR-like"/>
    <property type="match status" value="1"/>
</dbReference>
<evidence type="ECO:0000313" key="1">
    <source>
        <dbReference type="EMBL" id="WZN40172.1"/>
    </source>
</evidence>
<dbReference type="PROSITE" id="PS51257">
    <property type="entry name" value="PROKAR_LIPOPROTEIN"/>
    <property type="match status" value="1"/>
</dbReference>
<dbReference type="EMBL" id="CP149822">
    <property type="protein sequence ID" value="WZN40172.1"/>
    <property type="molecule type" value="Genomic_DNA"/>
</dbReference>
<keyword evidence="1" id="KW-0449">Lipoprotein</keyword>
<keyword evidence="2" id="KW-1185">Reference proteome</keyword>
<gene>
    <name evidence="1" type="ORF">WJU16_19575</name>
</gene>